<reference evidence="2" key="1">
    <citation type="journal article" date="2014" name="Front. Microbiol.">
        <title>High frequency of phylogenetically diverse reductive dehalogenase-homologous genes in deep subseafloor sedimentary metagenomes.</title>
        <authorList>
            <person name="Kawai M."/>
            <person name="Futagami T."/>
            <person name="Toyoda A."/>
            <person name="Takaki Y."/>
            <person name="Nishi S."/>
            <person name="Hori S."/>
            <person name="Arai W."/>
            <person name="Tsubouchi T."/>
            <person name="Morono Y."/>
            <person name="Uchiyama I."/>
            <person name="Ito T."/>
            <person name="Fujiyama A."/>
            <person name="Inagaki F."/>
            <person name="Takami H."/>
        </authorList>
    </citation>
    <scope>NUCLEOTIDE SEQUENCE</scope>
    <source>
        <strain evidence="2">Expedition CK06-06</strain>
    </source>
</reference>
<gene>
    <name evidence="2" type="ORF">S03H2_06778</name>
</gene>
<comment type="caution">
    <text evidence="2">The sequence shown here is derived from an EMBL/GenBank/DDBJ whole genome shotgun (WGS) entry which is preliminary data.</text>
</comment>
<protein>
    <submittedName>
        <fullName evidence="2">Uncharacterized protein</fullName>
    </submittedName>
</protein>
<feature type="region of interest" description="Disordered" evidence="1">
    <location>
        <begin position="277"/>
        <end position="304"/>
    </location>
</feature>
<evidence type="ECO:0000256" key="1">
    <source>
        <dbReference type="SAM" id="MobiDB-lite"/>
    </source>
</evidence>
<name>X1EHQ8_9ZZZZ</name>
<feature type="compositionally biased region" description="Basic and acidic residues" evidence="1">
    <location>
        <begin position="284"/>
        <end position="300"/>
    </location>
</feature>
<feature type="non-terminal residue" evidence="2">
    <location>
        <position position="326"/>
    </location>
</feature>
<dbReference type="EMBL" id="BARU01003022">
    <property type="protein sequence ID" value="GAH19900.1"/>
    <property type="molecule type" value="Genomic_DNA"/>
</dbReference>
<sequence>EMEKEKEQGIDLTKEEGYQIPIDEIFLPGEMADLQTQLRDAKPEDLRVRTAKLTFENRGLKRWIKNTVTQLANAEKGGKVMLPLLPQGVPDALGVEDSNAGVTAMLKEIMPSITQYKLVRDMMKDEDGDSGRDKGMMEYESPDGMKIKMPAGSFMPGMFNPFTMGQQGDSTKEPTIKIKVGDNEFEAPQSQAGLMYALMNQPKGGDKEATVKIKGEDGEEREVPASAVGAILDLQKMTSGSKKEQESEITITDDNGKEVKMPASFYPQYLMQLQLNKQAQELSSTRKGEHHDSGYRRQPPEDAVTSKMYGMMSEMRDAMKAVNEVV</sequence>
<accession>X1EHQ8</accession>
<organism evidence="2">
    <name type="scientific">marine sediment metagenome</name>
    <dbReference type="NCBI Taxonomy" id="412755"/>
    <lineage>
        <taxon>unclassified sequences</taxon>
        <taxon>metagenomes</taxon>
        <taxon>ecological metagenomes</taxon>
    </lineage>
</organism>
<proteinExistence type="predicted"/>
<evidence type="ECO:0000313" key="2">
    <source>
        <dbReference type="EMBL" id="GAH19900.1"/>
    </source>
</evidence>
<feature type="non-terminal residue" evidence="2">
    <location>
        <position position="1"/>
    </location>
</feature>
<dbReference type="AlphaFoldDB" id="X1EHQ8"/>